<gene>
    <name evidence="1" type="ORF">MNOR_LOCUS32697</name>
</gene>
<dbReference type="Proteomes" id="UP001497623">
    <property type="component" value="Unassembled WGS sequence"/>
</dbReference>
<keyword evidence="2" id="KW-1185">Reference proteome</keyword>
<dbReference type="EMBL" id="CAXKWB010045046">
    <property type="protein sequence ID" value="CAL4161884.1"/>
    <property type="molecule type" value="Genomic_DNA"/>
</dbReference>
<accession>A0AAV2S5U1</accession>
<organism evidence="1 2">
    <name type="scientific">Meganyctiphanes norvegica</name>
    <name type="common">Northern krill</name>
    <name type="synonym">Thysanopoda norvegica</name>
    <dbReference type="NCBI Taxonomy" id="48144"/>
    <lineage>
        <taxon>Eukaryota</taxon>
        <taxon>Metazoa</taxon>
        <taxon>Ecdysozoa</taxon>
        <taxon>Arthropoda</taxon>
        <taxon>Crustacea</taxon>
        <taxon>Multicrustacea</taxon>
        <taxon>Malacostraca</taxon>
        <taxon>Eumalacostraca</taxon>
        <taxon>Eucarida</taxon>
        <taxon>Euphausiacea</taxon>
        <taxon>Euphausiidae</taxon>
        <taxon>Meganyctiphanes</taxon>
    </lineage>
</organism>
<proteinExistence type="predicted"/>
<reference evidence="1 2" key="1">
    <citation type="submission" date="2024-05" db="EMBL/GenBank/DDBJ databases">
        <authorList>
            <person name="Wallberg A."/>
        </authorList>
    </citation>
    <scope>NUCLEOTIDE SEQUENCE [LARGE SCALE GENOMIC DNA]</scope>
</reference>
<dbReference type="AlphaFoldDB" id="A0AAV2S5U1"/>
<protein>
    <submittedName>
        <fullName evidence="1">Uncharacterized protein</fullName>
    </submittedName>
</protein>
<evidence type="ECO:0000313" key="2">
    <source>
        <dbReference type="Proteomes" id="UP001497623"/>
    </source>
</evidence>
<comment type="caution">
    <text evidence="1">The sequence shown here is derived from an EMBL/GenBank/DDBJ whole genome shotgun (WGS) entry which is preliminary data.</text>
</comment>
<evidence type="ECO:0000313" key="1">
    <source>
        <dbReference type="EMBL" id="CAL4161884.1"/>
    </source>
</evidence>
<sequence length="101" mass="11423">MSMEEVVYQPLANSKMGPLSQVARMDIEPLVPVVTSLITHYHQQLSAIEAKLRELFQNQQVLIDGLKGENARFKDTEGSFKLTSLFHKLKTKNLLVLGKEI</sequence>
<name>A0AAV2S5U1_MEGNR</name>
<feature type="non-terminal residue" evidence="1">
    <location>
        <position position="101"/>
    </location>
</feature>